<dbReference type="GO" id="GO:0003700">
    <property type="term" value="F:DNA-binding transcription factor activity"/>
    <property type="evidence" value="ECO:0007669"/>
    <property type="project" value="InterPro"/>
</dbReference>
<gene>
    <name evidence="2" type="primary">sorC</name>
    <name evidence="2" type="ORF">NCTC13307_05048</name>
</gene>
<dbReference type="EMBL" id="UFWD01000004">
    <property type="protein sequence ID" value="SUY84172.1"/>
    <property type="molecule type" value="Genomic_DNA"/>
</dbReference>
<dbReference type="InterPro" id="IPR013324">
    <property type="entry name" value="RNA_pol_sigma_r3/r4-like"/>
</dbReference>
<dbReference type="AlphaFoldDB" id="A0A381KPT3"/>
<evidence type="ECO:0000259" key="1">
    <source>
        <dbReference type="PROSITE" id="PS50943"/>
    </source>
</evidence>
<evidence type="ECO:0000313" key="2">
    <source>
        <dbReference type="EMBL" id="SUY84172.1"/>
    </source>
</evidence>
<protein>
    <submittedName>
        <fullName evidence="2">Transcriptional regulator</fullName>
    </submittedName>
</protein>
<dbReference type="PROSITE" id="PS50943">
    <property type="entry name" value="HTH_CROC1"/>
    <property type="match status" value="1"/>
</dbReference>
<dbReference type="InterPro" id="IPR001387">
    <property type="entry name" value="Cro/C1-type_HTH"/>
</dbReference>
<dbReference type="Pfam" id="PF04545">
    <property type="entry name" value="Sigma70_r4"/>
    <property type="match status" value="1"/>
</dbReference>
<proteinExistence type="predicted"/>
<organism evidence="2">
    <name type="scientific">Clostridioides difficile</name>
    <name type="common">Peptoclostridium difficile</name>
    <dbReference type="NCBI Taxonomy" id="1496"/>
    <lineage>
        <taxon>Bacteria</taxon>
        <taxon>Bacillati</taxon>
        <taxon>Bacillota</taxon>
        <taxon>Clostridia</taxon>
        <taxon>Peptostreptococcales</taxon>
        <taxon>Peptostreptococcaceae</taxon>
        <taxon>Clostridioides</taxon>
    </lineage>
</organism>
<dbReference type="SUPFAM" id="SSF88659">
    <property type="entry name" value="Sigma3 and sigma4 domains of RNA polymerase sigma factors"/>
    <property type="match status" value="1"/>
</dbReference>
<reference evidence="2" key="1">
    <citation type="submission" date="2018-06" db="EMBL/GenBank/DDBJ databases">
        <authorList>
            <consortium name="Pathogen Informatics"/>
            <person name="Doyle S."/>
        </authorList>
    </citation>
    <scope>NUCLEOTIDE SEQUENCE</scope>
    <source>
        <strain evidence="2">NCTC13307</strain>
    </source>
</reference>
<dbReference type="Gene3D" id="1.10.10.60">
    <property type="entry name" value="Homeodomain-like"/>
    <property type="match status" value="1"/>
</dbReference>
<name>A0A381KPT3_CLODI</name>
<dbReference type="InterPro" id="IPR007630">
    <property type="entry name" value="RNA_pol_sigma70_r4"/>
</dbReference>
<accession>A0A381KPT3</accession>
<feature type="domain" description="HTH cro/C1-type" evidence="1">
    <location>
        <begin position="21"/>
        <end position="41"/>
    </location>
</feature>
<dbReference type="GO" id="GO:0006352">
    <property type="term" value="P:DNA-templated transcription initiation"/>
    <property type="evidence" value="ECO:0007669"/>
    <property type="project" value="InterPro"/>
</dbReference>
<sequence length="46" mass="5393">MKKIGDLRLMMKCCSLYYEDNLNQQEIANQLGISRPTISRILKESF</sequence>